<gene>
    <name evidence="1" type="ORF">D7X32_09040</name>
</gene>
<evidence type="ECO:0000313" key="1">
    <source>
        <dbReference type="EMBL" id="RKH05053.1"/>
    </source>
</evidence>
<accession>A0A3A8KA62</accession>
<name>A0A3A8KA62_9BACT</name>
<dbReference type="RefSeq" id="WP_120602107.1">
    <property type="nucleotide sequence ID" value="NZ_RAWE01000022.1"/>
</dbReference>
<organism evidence="1 2">
    <name type="scientific">Corallococcus carmarthensis</name>
    <dbReference type="NCBI Taxonomy" id="2316728"/>
    <lineage>
        <taxon>Bacteria</taxon>
        <taxon>Pseudomonadati</taxon>
        <taxon>Myxococcota</taxon>
        <taxon>Myxococcia</taxon>
        <taxon>Myxococcales</taxon>
        <taxon>Cystobacterineae</taxon>
        <taxon>Myxococcaceae</taxon>
        <taxon>Corallococcus</taxon>
    </lineage>
</organism>
<dbReference type="AlphaFoldDB" id="A0A3A8KA62"/>
<dbReference type="Proteomes" id="UP000268313">
    <property type="component" value="Unassembled WGS sequence"/>
</dbReference>
<proteinExistence type="predicted"/>
<sequence>MPHSREVVDLIAELKAQRPVGEFEVTGHHTADEYIWVAVRHTDGSPACTVPTSIVPADGLQGLIQQYGRQELTRGAGCLPECTRCSKEMIWRPLDVDDTKVALVAAA</sequence>
<comment type="caution">
    <text evidence="1">The sequence shown here is derived from an EMBL/GenBank/DDBJ whole genome shotgun (WGS) entry which is preliminary data.</text>
</comment>
<keyword evidence="2" id="KW-1185">Reference proteome</keyword>
<reference evidence="2" key="1">
    <citation type="submission" date="2018-09" db="EMBL/GenBank/DDBJ databases">
        <authorList>
            <person name="Livingstone P.G."/>
            <person name="Whitworth D.E."/>
        </authorList>
    </citation>
    <scope>NUCLEOTIDE SEQUENCE [LARGE SCALE GENOMIC DNA]</scope>
    <source>
        <strain evidence="2">CA043D</strain>
    </source>
</reference>
<dbReference type="EMBL" id="RAWE01000022">
    <property type="protein sequence ID" value="RKH05053.1"/>
    <property type="molecule type" value="Genomic_DNA"/>
</dbReference>
<protein>
    <submittedName>
        <fullName evidence="1">Uncharacterized protein</fullName>
    </submittedName>
</protein>
<evidence type="ECO:0000313" key="2">
    <source>
        <dbReference type="Proteomes" id="UP000268313"/>
    </source>
</evidence>